<protein>
    <submittedName>
        <fullName evidence="1">Uncharacterized protein</fullName>
    </submittedName>
</protein>
<sequence length="76" mass="9002">MNGGLVTWENANEPLLHQKHYILKQYHTLFAEQHKKSLNLFSKLYVRSTERQMIYVSSQPASSIRNVILSDKFFFE</sequence>
<proteinExistence type="predicted"/>
<accession>A0A4S8ITQ5</accession>
<evidence type="ECO:0000313" key="1">
    <source>
        <dbReference type="EMBL" id="THU52148.1"/>
    </source>
</evidence>
<comment type="caution">
    <text evidence="1">The sequence shown here is derived from an EMBL/GenBank/DDBJ whole genome shotgun (WGS) entry which is preliminary data.</text>
</comment>
<keyword evidence="2" id="KW-1185">Reference proteome</keyword>
<dbReference type="EMBL" id="PYDT01000008">
    <property type="protein sequence ID" value="THU52148.1"/>
    <property type="molecule type" value="Genomic_DNA"/>
</dbReference>
<dbReference type="AlphaFoldDB" id="A0A4S8ITQ5"/>
<reference evidence="1 2" key="1">
    <citation type="journal article" date="2019" name="Nat. Plants">
        <title>Genome sequencing of Musa balbisiana reveals subgenome evolution and function divergence in polyploid bananas.</title>
        <authorList>
            <person name="Yao X."/>
        </authorList>
    </citation>
    <scope>NUCLEOTIDE SEQUENCE [LARGE SCALE GENOMIC DNA]</scope>
    <source>
        <strain evidence="2">cv. DH-PKW</strain>
        <tissue evidence="1">Leaves</tissue>
    </source>
</reference>
<organism evidence="1 2">
    <name type="scientific">Musa balbisiana</name>
    <name type="common">Banana</name>
    <dbReference type="NCBI Taxonomy" id="52838"/>
    <lineage>
        <taxon>Eukaryota</taxon>
        <taxon>Viridiplantae</taxon>
        <taxon>Streptophyta</taxon>
        <taxon>Embryophyta</taxon>
        <taxon>Tracheophyta</taxon>
        <taxon>Spermatophyta</taxon>
        <taxon>Magnoliopsida</taxon>
        <taxon>Liliopsida</taxon>
        <taxon>Zingiberales</taxon>
        <taxon>Musaceae</taxon>
        <taxon>Musa</taxon>
    </lineage>
</organism>
<dbReference type="Proteomes" id="UP000317650">
    <property type="component" value="Chromosome 10"/>
</dbReference>
<gene>
    <name evidence="1" type="ORF">C4D60_Mb10t00940</name>
</gene>
<name>A0A4S8ITQ5_MUSBA</name>
<evidence type="ECO:0000313" key="2">
    <source>
        <dbReference type="Proteomes" id="UP000317650"/>
    </source>
</evidence>